<dbReference type="Proteomes" id="UP001314170">
    <property type="component" value="Unassembled WGS sequence"/>
</dbReference>
<protein>
    <submittedName>
        <fullName evidence="2">Uncharacterized protein</fullName>
    </submittedName>
</protein>
<evidence type="ECO:0000313" key="3">
    <source>
        <dbReference type="Proteomes" id="UP001314170"/>
    </source>
</evidence>
<proteinExistence type="predicted"/>
<feature type="transmembrane region" description="Helical" evidence="1">
    <location>
        <begin position="12"/>
        <end position="33"/>
    </location>
</feature>
<dbReference type="AlphaFoldDB" id="A0AAV1SBN9"/>
<reference evidence="2 3" key="1">
    <citation type="submission" date="2024-01" db="EMBL/GenBank/DDBJ databases">
        <authorList>
            <person name="Waweru B."/>
        </authorList>
    </citation>
    <scope>NUCLEOTIDE SEQUENCE [LARGE SCALE GENOMIC DNA]</scope>
</reference>
<sequence length="306" mass="33572">MVEIARENKVPLIHFSVFSTATYVFLGSPEYLVGDGQKRLRPSWMSMTSKPEWVDFPSSISYRNHKAVGAFKGMYGGNASGITDGERVSKILDGCQAFAVRSCTEFEGDYLTLFERLIGRPVIPVGLLPPEKPERREITDALGTYESIGIHAGFHSENASSTTDAARLAKVLDSCQASFIINQTFNARLFLEKGLAIEVKISKGGSFSQVSDYLRQAMIGQEKAAPNQDFQLLKLVTLTDGQTALASAKTPANQRDLVMASDLHVVVAFGSYEARNIYPGIFGENASGIRDAERAAKTFKWMSSYN</sequence>
<name>A0AAV1SBN9_9ROSI</name>
<keyword evidence="1" id="KW-0812">Transmembrane</keyword>
<organism evidence="2 3">
    <name type="scientific">Dovyalis caffra</name>
    <dbReference type="NCBI Taxonomy" id="77055"/>
    <lineage>
        <taxon>Eukaryota</taxon>
        <taxon>Viridiplantae</taxon>
        <taxon>Streptophyta</taxon>
        <taxon>Embryophyta</taxon>
        <taxon>Tracheophyta</taxon>
        <taxon>Spermatophyta</taxon>
        <taxon>Magnoliopsida</taxon>
        <taxon>eudicotyledons</taxon>
        <taxon>Gunneridae</taxon>
        <taxon>Pentapetalae</taxon>
        <taxon>rosids</taxon>
        <taxon>fabids</taxon>
        <taxon>Malpighiales</taxon>
        <taxon>Salicaceae</taxon>
        <taxon>Flacourtieae</taxon>
        <taxon>Dovyalis</taxon>
    </lineage>
</organism>
<keyword evidence="1" id="KW-0472">Membrane</keyword>
<evidence type="ECO:0000256" key="1">
    <source>
        <dbReference type="SAM" id="Phobius"/>
    </source>
</evidence>
<dbReference type="PANTHER" id="PTHR48049">
    <property type="entry name" value="GLYCOSYLTRANSFERASE"/>
    <property type="match status" value="1"/>
</dbReference>
<dbReference type="GO" id="GO:0035251">
    <property type="term" value="F:UDP-glucosyltransferase activity"/>
    <property type="evidence" value="ECO:0007669"/>
    <property type="project" value="InterPro"/>
</dbReference>
<accession>A0AAV1SBN9</accession>
<keyword evidence="3" id="KW-1185">Reference proteome</keyword>
<dbReference type="SUPFAM" id="SSF53756">
    <property type="entry name" value="UDP-Glycosyltransferase/glycogen phosphorylase"/>
    <property type="match status" value="1"/>
</dbReference>
<gene>
    <name evidence="2" type="ORF">DCAF_LOCUS21547</name>
</gene>
<dbReference type="InterPro" id="IPR050481">
    <property type="entry name" value="UDP-glycosyltransf_plant"/>
</dbReference>
<dbReference type="EMBL" id="CAWUPB010001173">
    <property type="protein sequence ID" value="CAK7348839.1"/>
    <property type="molecule type" value="Genomic_DNA"/>
</dbReference>
<comment type="caution">
    <text evidence="2">The sequence shown here is derived from an EMBL/GenBank/DDBJ whole genome shotgun (WGS) entry which is preliminary data.</text>
</comment>
<keyword evidence="1" id="KW-1133">Transmembrane helix</keyword>
<evidence type="ECO:0000313" key="2">
    <source>
        <dbReference type="EMBL" id="CAK7348839.1"/>
    </source>
</evidence>
<dbReference type="PANTHER" id="PTHR48049:SF57">
    <property type="entry name" value="UDP-GLYCOSYLTRANSFERASE 91C1-LIKE"/>
    <property type="match status" value="1"/>
</dbReference>
<dbReference type="Gene3D" id="3.40.50.2000">
    <property type="entry name" value="Glycogen Phosphorylase B"/>
    <property type="match status" value="1"/>
</dbReference>